<dbReference type="Proteomes" id="UP000824120">
    <property type="component" value="Chromosome 3"/>
</dbReference>
<organism evidence="1 2">
    <name type="scientific">Solanum commersonii</name>
    <name type="common">Commerson's wild potato</name>
    <name type="synonym">Commerson's nightshade</name>
    <dbReference type="NCBI Taxonomy" id="4109"/>
    <lineage>
        <taxon>Eukaryota</taxon>
        <taxon>Viridiplantae</taxon>
        <taxon>Streptophyta</taxon>
        <taxon>Embryophyta</taxon>
        <taxon>Tracheophyta</taxon>
        <taxon>Spermatophyta</taxon>
        <taxon>Magnoliopsida</taxon>
        <taxon>eudicotyledons</taxon>
        <taxon>Gunneridae</taxon>
        <taxon>Pentapetalae</taxon>
        <taxon>asterids</taxon>
        <taxon>lamiids</taxon>
        <taxon>Solanales</taxon>
        <taxon>Solanaceae</taxon>
        <taxon>Solanoideae</taxon>
        <taxon>Solaneae</taxon>
        <taxon>Solanum</taxon>
    </lineage>
</organism>
<dbReference type="EMBL" id="JACXVP010000003">
    <property type="protein sequence ID" value="KAG5615710.1"/>
    <property type="molecule type" value="Genomic_DNA"/>
</dbReference>
<evidence type="ECO:0000313" key="1">
    <source>
        <dbReference type="EMBL" id="KAG5615710.1"/>
    </source>
</evidence>
<accession>A0A9J5ZTY6</accession>
<reference evidence="1 2" key="1">
    <citation type="submission" date="2020-09" db="EMBL/GenBank/DDBJ databases">
        <title>De no assembly of potato wild relative species, Solanum commersonii.</title>
        <authorList>
            <person name="Cho K."/>
        </authorList>
    </citation>
    <scope>NUCLEOTIDE SEQUENCE [LARGE SCALE GENOMIC DNA]</scope>
    <source>
        <strain evidence="1">LZ3.2</strain>
        <tissue evidence="1">Leaf</tissue>
    </source>
</reference>
<comment type="caution">
    <text evidence="1">The sequence shown here is derived from an EMBL/GenBank/DDBJ whole genome shotgun (WGS) entry which is preliminary data.</text>
</comment>
<proteinExistence type="predicted"/>
<protein>
    <recommendedName>
        <fullName evidence="3">Reverse transcriptase zinc-binding domain-containing protein</fullName>
    </recommendedName>
</protein>
<sequence>MACGITLCLMNNVMNGTPNKYNNTSLAPNPSGLVFKEVKRANEQGFMNGEDITENNGHLSPLQIEEVNDTIESLESGVANTCADTLKKYFSNKVLNDIVTHSMETIKETEVTKQIALEGDNEDVFQVMSHVKLKLPKLSGGLGVRNLRIHNECLLMIWLWRYVEEEHALWREVMHHKYGQDSQWCTNEVTIPYGVSTWKTIRSFWTKLAGTIKLIIGNGAKILFWKDVWVRHEALMQSFPDLCSFCSNPDITPAESWENGWDISFRRHFNE</sequence>
<dbReference type="OrthoDB" id="1732437at2759"/>
<dbReference type="AlphaFoldDB" id="A0A9J5ZTY6"/>
<keyword evidence="2" id="KW-1185">Reference proteome</keyword>
<name>A0A9J5ZTY6_SOLCO</name>
<evidence type="ECO:0000313" key="2">
    <source>
        <dbReference type="Proteomes" id="UP000824120"/>
    </source>
</evidence>
<evidence type="ECO:0008006" key="3">
    <source>
        <dbReference type="Google" id="ProtNLM"/>
    </source>
</evidence>
<gene>
    <name evidence="1" type="ORF">H5410_015534</name>
</gene>